<dbReference type="Gene3D" id="1.10.510.10">
    <property type="entry name" value="Transferase(Phosphotransferase) domain 1"/>
    <property type="match status" value="1"/>
</dbReference>
<feature type="domain" description="Protein kinase" evidence="1">
    <location>
        <begin position="69"/>
        <end position="345"/>
    </location>
</feature>
<dbReference type="GO" id="GO:0005524">
    <property type="term" value="F:ATP binding"/>
    <property type="evidence" value="ECO:0007669"/>
    <property type="project" value="InterPro"/>
</dbReference>
<dbReference type="Proteomes" id="UP000266861">
    <property type="component" value="Unassembled WGS sequence"/>
</dbReference>
<gene>
    <name evidence="2" type="ORF">Glove_395g20</name>
</gene>
<dbReference type="InterPro" id="IPR011009">
    <property type="entry name" value="Kinase-like_dom_sf"/>
</dbReference>
<keyword evidence="3" id="KW-1185">Reference proteome</keyword>
<organism evidence="2 3">
    <name type="scientific">Diversispora epigaea</name>
    <dbReference type="NCBI Taxonomy" id="1348612"/>
    <lineage>
        <taxon>Eukaryota</taxon>
        <taxon>Fungi</taxon>
        <taxon>Fungi incertae sedis</taxon>
        <taxon>Mucoromycota</taxon>
        <taxon>Glomeromycotina</taxon>
        <taxon>Glomeromycetes</taxon>
        <taxon>Diversisporales</taxon>
        <taxon>Diversisporaceae</taxon>
        <taxon>Diversispora</taxon>
    </lineage>
</organism>
<dbReference type="AlphaFoldDB" id="A0A397H2Q7"/>
<dbReference type="STRING" id="1348612.A0A397H2Q7"/>
<dbReference type="InterPro" id="IPR000719">
    <property type="entry name" value="Prot_kinase_dom"/>
</dbReference>
<sequence length="432" mass="50638">MTSYSYEICPECNQKCKNSWCRPCSSKHFQDDFNNWTSGNDKIDKFIQNAQLTVERRARIIEWMPYDRFKDVKQIGRGGFGTIHYARWIDGRIEEWDIENQKWKRKNRGDEGEVALKTFDNLNSNNLNDTLNEMKIHLKADLYGIEFYGITQDPETHQYVMVLYYAKDGNLREYLKRNINWEQKLSILWEITTKMSSIHKLNVIHQDFHPGNILTSTSDTMLIADFGLSKLMEEEENPNSPGEKKIIGVLPYIAPEVLCGKKYTKAADVYAFGMIAYETVTGFPPYLDIPHDLDLAIKICNGFRPKIPFHIPRIIAKMIMRCWDSRVEHRPTFDELFDESWHNYKFRNLKDMEIGFQIQKAKEFSANQESTNATTPLNYQTHPQAFYTSRLLNYSNLPQPKNEENFERKLEVLTKSMFDSSTEDSGIIDLDF</sequence>
<protein>
    <recommendedName>
        <fullName evidence="1">Protein kinase domain-containing protein</fullName>
    </recommendedName>
</protein>
<dbReference type="GO" id="GO:0004674">
    <property type="term" value="F:protein serine/threonine kinase activity"/>
    <property type="evidence" value="ECO:0007669"/>
    <property type="project" value="TreeGrafter"/>
</dbReference>
<dbReference type="SUPFAM" id="SSF56112">
    <property type="entry name" value="Protein kinase-like (PK-like)"/>
    <property type="match status" value="1"/>
</dbReference>
<dbReference type="PROSITE" id="PS50011">
    <property type="entry name" value="PROTEIN_KINASE_DOM"/>
    <property type="match status" value="1"/>
</dbReference>
<dbReference type="Pfam" id="PF07714">
    <property type="entry name" value="PK_Tyr_Ser-Thr"/>
    <property type="match status" value="1"/>
</dbReference>
<evidence type="ECO:0000313" key="3">
    <source>
        <dbReference type="Proteomes" id="UP000266861"/>
    </source>
</evidence>
<reference evidence="2 3" key="1">
    <citation type="submission" date="2018-08" db="EMBL/GenBank/DDBJ databases">
        <title>Genome and evolution of the arbuscular mycorrhizal fungus Diversispora epigaea (formerly Glomus versiforme) and its bacterial endosymbionts.</title>
        <authorList>
            <person name="Sun X."/>
            <person name="Fei Z."/>
            <person name="Harrison M."/>
        </authorList>
    </citation>
    <scope>NUCLEOTIDE SEQUENCE [LARGE SCALE GENOMIC DNA]</scope>
    <source>
        <strain evidence="2 3">IT104</strain>
    </source>
</reference>
<accession>A0A397H2Q7</accession>
<proteinExistence type="predicted"/>
<dbReference type="EMBL" id="PQFF01000352">
    <property type="protein sequence ID" value="RHZ56989.1"/>
    <property type="molecule type" value="Genomic_DNA"/>
</dbReference>
<dbReference type="OrthoDB" id="346907at2759"/>
<comment type="caution">
    <text evidence="2">The sequence shown here is derived from an EMBL/GenBank/DDBJ whole genome shotgun (WGS) entry which is preliminary data.</text>
</comment>
<name>A0A397H2Q7_9GLOM</name>
<dbReference type="InterPro" id="IPR001245">
    <property type="entry name" value="Ser-Thr/Tyr_kinase_cat_dom"/>
</dbReference>
<evidence type="ECO:0000259" key="1">
    <source>
        <dbReference type="PROSITE" id="PS50011"/>
    </source>
</evidence>
<dbReference type="PANTHER" id="PTHR44329">
    <property type="entry name" value="SERINE/THREONINE-PROTEIN KINASE TNNI3K-RELATED"/>
    <property type="match status" value="1"/>
</dbReference>
<evidence type="ECO:0000313" key="2">
    <source>
        <dbReference type="EMBL" id="RHZ56989.1"/>
    </source>
</evidence>
<dbReference type="InterPro" id="IPR051681">
    <property type="entry name" value="Ser/Thr_Kinases-Pseudokinases"/>
</dbReference>